<reference evidence="2 4" key="1">
    <citation type="submission" date="2017-11" db="EMBL/GenBank/DDBJ databases">
        <title>The genome of Rhizophagus clarus HR1 reveals common genetic basis of auxotrophy among arbuscular mycorrhizal fungi.</title>
        <authorList>
            <person name="Kobayashi Y."/>
        </authorList>
    </citation>
    <scope>NUCLEOTIDE SEQUENCE [LARGE SCALE GENOMIC DNA]</scope>
    <source>
        <strain evidence="2 4">HR1</strain>
    </source>
</reference>
<dbReference type="Proteomes" id="UP000247702">
    <property type="component" value="Unassembled WGS sequence"/>
</dbReference>
<dbReference type="SUPFAM" id="SSF48371">
    <property type="entry name" value="ARM repeat"/>
    <property type="match status" value="1"/>
</dbReference>
<dbReference type="OrthoDB" id="6125419at2759"/>
<reference evidence="3" key="2">
    <citation type="submission" date="2019-10" db="EMBL/GenBank/DDBJ databases">
        <title>Conservation and host-specific expression of non-tandemly repeated heterogenous ribosome RNA gene in arbuscular mycorrhizal fungi.</title>
        <authorList>
            <person name="Maeda T."/>
            <person name="Kobayashi Y."/>
            <person name="Nakagawa T."/>
            <person name="Ezawa T."/>
            <person name="Yamaguchi K."/>
            <person name="Bino T."/>
            <person name="Nishimoto Y."/>
            <person name="Shigenobu S."/>
            <person name="Kawaguchi M."/>
        </authorList>
    </citation>
    <scope>NUCLEOTIDE SEQUENCE</scope>
    <source>
        <strain evidence="3">HR1</strain>
    </source>
</reference>
<comment type="caution">
    <text evidence="2">The sequence shown here is derived from an EMBL/GenBank/DDBJ whole genome shotgun (WGS) entry which is preliminary data.</text>
</comment>
<evidence type="ECO:0000259" key="1">
    <source>
        <dbReference type="Pfam" id="PF12530"/>
    </source>
</evidence>
<dbReference type="STRING" id="94130.A0A2Z6QFQ0"/>
<dbReference type="EMBL" id="BLAL01000034">
    <property type="protein sequence ID" value="GES77886.1"/>
    <property type="molecule type" value="Genomic_DNA"/>
</dbReference>
<gene>
    <name evidence="3" type="ORF">RCL2_000521600</name>
    <name evidence="2" type="ORF">RclHR1_01040009</name>
</gene>
<evidence type="ECO:0000313" key="4">
    <source>
        <dbReference type="Proteomes" id="UP000247702"/>
    </source>
</evidence>
<dbReference type="InterPro" id="IPR022542">
    <property type="entry name" value="FOCAD/RST1_DUF3730"/>
</dbReference>
<keyword evidence="4" id="KW-1185">Reference proteome</keyword>
<dbReference type="Pfam" id="PF12530">
    <property type="entry name" value="DUF3730"/>
    <property type="match status" value="1"/>
</dbReference>
<dbReference type="EMBL" id="BEXD01000047">
    <property type="protein sequence ID" value="GBB83704.1"/>
    <property type="molecule type" value="Genomic_DNA"/>
</dbReference>
<dbReference type="GO" id="GO:0060147">
    <property type="term" value="P:regulation of post-transcriptional gene silencing"/>
    <property type="evidence" value="ECO:0007669"/>
    <property type="project" value="InterPro"/>
</dbReference>
<name>A0A2Z6QFQ0_9GLOM</name>
<evidence type="ECO:0000313" key="2">
    <source>
        <dbReference type="EMBL" id="GBB83704.1"/>
    </source>
</evidence>
<dbReference type="PANTHER" id="PTHR16212:SF4">
    <property type="entry name" value="FOCADHESIN"/>
    <property type="match status" value="1"/>
</dbReference>
<protein>
    <submittedName>
        <fullName evidence="3">Focadhesin isoform X1</fullName>
    </submittedName>
</protein>
<evidence type="ECO:0000313" key="3">
    <source>
        <dbReference type="EMBL" id="GES77886.1"/>
    </source>
</evidence>
<feature type="domain" description="DUF3730" evidence="1">
    <location>
        <begin position="516"/>
        <end position="734"/>
    </location>
</feature>
<proteinExistence type="predicted"/>
<dbReference type="Proteomes" id="UP000615446">
    <property type="component" value="Unassembled WGS sequence"/>
</dbReference>
<dbReference type="PANTHER" id="PTHR16212">
    <property type="entry name" value="FOCADHESIN FAMILY MEMBER"/>
    <property type="match status" value="1"/>
</dbReference>
<dbReference type="InterPro" id="IPR016024">
    <property type="entry name" value="ARM-type_fold"/>
</dbReference>
<dbReference type="InterPro" id="IPR045163">
    <property type="entry name" value="Focadhesin/RST1"/>
</dbReference>
<accession>A0A2Z6QFQ0</accession>
<organism evidence="2 4">
    <name type="scientific">Rhizophagus clarus</name>
    <dbReference type="NCBI Taxonomy" id="94130"/>
    <lineage>
        <taxon>Eukaryota</taxon>
        <taxon>Fungi</taxon>
        <taxon>Fungi incertae sedis</taxon>
        <taxon>Mucoromycota</taxon>
        <taxon>Glomeromycotina</taxon>
        <taxon>Glomeromycetes</taxon>
        <taxon>Glomerales</taxon>
        <taxon>Glomeraceae</taxon>
        <taxon>Rhizophagus</taxon>
    </lineage>
</organism>
<sequence>MELHRFNSIQSVHKVIQEIVVKPESADASKNKNEPSQLEKFWSFVISQSGITSSNAVNNINSLVQSGAISSSDALNKLTYSLATLSVDQLDNIIIGITNILIYQVDTQTDSSSEYKCPFRVRGGMTHPYIIISTNTNESWSFLLAQIERIFDVSRLEFIKSKTPEKKSTFLRNILNMIHPFLDFVILEGVQGKFELQKYRASTLIHFLFQIVYQNVDDKDFIELREHTLKYLLSIIQKIPLYSIINYDTTNSTVYLLIQSFVNIMEVSYIRNSFSPFFSKEFSNALSTQILSIACDLHRSNLSTSNHYTKLLFKILKLHYKFQDKISIPNFVILWPSLMFLLSDTNSCESQSIILEIVQEIIDTKMNELDEQDINPEIINIAILPLFQVIADSTQHNTRSIAMEILLNIQKLHSIQKISISNQKALEKISELLSSTFITGTLAEILSETHNLLKFFPVYSDLLRIDNPKLPFTPLFHIPYLFHNKENIRIQALDAIISLIDENALLAQSKKFPIFLLLLFILRNDLSSSIHLHILHHSLPSLVTPKDPIITAKVLKFTMSLTSNSETRLEAVRIRVLYKLWKRQRRCWRSLRLVLSDWVRDRKSLVVENTKSEAFEVEVAALTTMRDIFKTEMRSYSDELIPFISSISKLLQTGGLLPSSLCLIIESLNLCVETEVADALEIWDASMSYIANLVMKMEILNVQLIARLCQFYQLVAQMSEDNEDIDKFKSDILSKYLCPLIFPNYISNQEQEETGIDDLDRFQIQSNVHILKHGLRAITQFQVKESFFEYFPRSKILTQLLNTNASLDIVKVEEWQLVFNKLISHELDDMSRNLFRGVNTFGGGPGSSESESENFLELKQKLTLIGSKIVDDWESGIVNPGLRVGFALASLLCFRPPINEEVKDKHLKSTRFYKLLTSAIQDVTLTDHWIIRVGCVSSWCNFFVMGLQEVLPKANEQGDNNVEENIVKSLIEDIMKRLNDARFPAVCQNAILAITGLCLALKSFNIMSVQHHATIILRHLLDNFFVDAASVSKQNQVITNDEVQFSVMMALGHLSTLVMTDEKLVNEVIDTLVMKLSEVDESAMSGWTLFGAGFSLGVLLSHLASYPIKISNICSQTISFLADFLSSPLLSYNQTNTSQINPAFGVLLGLSNIDREEEEKAEQIYQKCLSDLKEFVETGGKIDENIKSTIAGSVWFVGFSKGKGSDEEIVEIIDIFEKAIKIADTEHEWAGYYFHFSQVYSHILLSVLSIKESSHYISAFDTQVHSQINILTSTNSNMAKRHTAIITLGSLFGVKFLSFSQITNLHFLPPSFLTMMIRVVDILQNITGLGQQSLTSGTIMSDVKGGRLASVVLAHLIQIVEKISEIGKEFAGTNSSEQKDYSRLPVTSYLRTLFDELVGISRKENIASPVLIEFASSIIKSLSTVNMLLPSVNWFPTLKKFNTPFFKKYNLHYHSVLFAIRHCDCSNSLIEFLLYVLSGLPEILIHEEDDVSMKYKKLLVGEGLGKILELCGFEVKKSDKATTKLIQKRGLGNIMKKVVIPNSRISEIISEVVTCLFENIKKLGNPEIEELQINFLTTMSDYLPSTNMSNAPSAGAIKSLQKDLLALLKRAYDAIPSPTSQTQTCITRLAVQICSNIEDFSTTSLPSPKNNDEFGKYALTMSIMSELERIDATKHFSQLLEEGLNIFGIISEDSQSVETMTPSLSFSWILHAIHVHIYKSKKMQKKLKLEWLIRILDVLIVVISISRKDKLVRGELLEYGVKVLLNGLVNLSFEDPNELNQFNDLTNSKSYELWDEKFENVMQNAANIRKLSFLISREFTNSSESKDDGIETIQKQIVKKLLKLLELSREFSIIDFEHHFILHSILIELKEYIPNDENWNLLDDDLFSYDKILKKLVT</sequence>